<evidence type="ECO:0000256" key="4">
    <source>
        <dbReference type="ARBA" id="ARBA00023118"/>
    </source>
</evidence>
<dbReference type="PANTHER" id="PTHR11691">
    <property type="entry name" value="TYPE I INTERFERON"/>
    <property type="match status" value="1"/>
</dbReference>
<gene>
    <name evidence="9" type="primary">LOC103207022</name>
</gene>
<dbReference type="GO" id="GO:0051607">
    <property type="term" value="P:defense response to virus"/>
    <property type="evidence" value="ECO:0007669"/>
    <property type="project" value="UniProtKB-KW"/>
</dbReference>
<dbReference type="OrthoDB" id="9833506at2759"/>
<dbReference type="Pfam" id="PF00143">
    <property type="entry name" value="Interferon"/>
    <property type="match status" value="1"/>
</dbReference>
<dbReference type="Gene3D" id="1.20.1250.10">
    <property type="match status" value="1"/>
</dbReference>
<dbReference type="PRINTS" id="PR00266">
    <property type="entry name" value="INTERFERONAB"/>
</dbReference>
<comment type="similarity">
    <text evidence="6">Belongs to the alpha/beta interferon family.</text>
</comment>
<dbReference type="GO" id="GO:0005126">
    <property type="term" value="F:cytokine receptor binding"/>
    <property type="evidence" value="ECO:0007669"/>
    <property type="project" value="InterPro"/>
</dbReference>
<keyword evidence="3" id="KW-0964">Secreted</keyword>
<keyword evidence="5" id="KW-1015">Disulfide bond</keyword>
<dbReference type="InterPro" id="IPR009079">
    <property type="entry name" value="4_helix_cytokine-like_core"/>
</dbReference>
<proteinExistence type="inferred from homology"/>
<keyword evidence="7" id="KW-0732">Signal</keyword>
<accession>A0A8B7AS03</accession>
<dbReference type="AlphaFoldDB" id="A0A8B7AS03"/>
<dbReference type="RefSeq" id="XP_007950743.1">
    <property type="nucleotide sequence ID" value="XM_007952552.1"/>
</dbReference>
<reference evidence="9" key="1">
    <citation type="submission" date="2025-08" db="UniProtKB">
        <authorList>
            <consortium name="RefSeq"/>
        </authorList>
    </citation>
    <scope>IDENTIFICATION</scope>
</reference>
<evidence type="ECO:0000256" key="7">
    <source>
        <dbReference type="SAM" id="SignalP"/>
    </source>
</evidence>
<evidence type="ECO:0000313" key="9">
    <source>
        <dbReference type="RefSeq" id="XP_007950743.1"/>
    </source>
</evidence>
<evidence type="ECO:0000256" key="2">
    <source>
        <dbReference type="ARBA" id="ARBA00022514"/>
    </source>
</evidence>
<keyword evidence="2 6" id="KW-0202">Cytokine</keyword>
<dbReference type="Proteomes" id="UP000694850">
    <property type="component" value="Unplaced"/>
</dbReference>
<dbReference type="SUPFAM" id="SSF47266">
    <property type="entry name" value="4-helical cytokines"/>
    <property type="match status" value="1"/>
</dbReference>
<dbReference type="FunFam" id="1.20.1250.10:FF:000001">
    <property type="entry name" value="Interferon alpha"/>
    <property type="match status" value="1"/>
</dbReference>
<dbReference type="SMART" id="SM00076">
    <property type="entry name" value="IFabd"/>
    <property type="match status" value="1"/>
</dbReference>
<keyword evidence="4 6" id="KW-0051">Antiviral defense</keyword>
<dbReference type="GO" id="GO:0005615">
    <property type="term" value="C:extracellular space"/>
    <property type="evidence" value="ECO:0007669"/>
    <property type="project" value="UniProtKB-KW"/>
</dbReference>
<dbReference type="CDD" id="cd00095">
    <property type="entry name" value="IFab"/>
    <property type="match status" value="1"/>
</dbReference>
<protein>
    <submittedName>
        <fullName evidence="9">Interferon omega-2-like</fullName>
    </submittedName>
</protein>
<dbReference type="GO" id="GO:0005125">
    <property type="term" value="F:cytokine activity"/>
    <property type="evidence" value="ECO:0007669"/>
    <property type="project" value="UniProtKB-KW"/>
</dbReference>
<keyword evidence="8" id="KW-1185">Reference proteome</keyword>
<sequence>MALPLSLLTILVVFTYGPVPSLGCDLPPNHMVASKKTFVLLAQMRTLSPSFCLEDRKDFRFPEEVVDVSQHHKAQAISVLQEIVQQISNLFHTEGASAAWNVTLLNQLQNALHRQTENLENCLVQAMGEEESVLAIEGPLLAVKRYFYGLRLYLKEKIYSDCAWEVVRGEIRRIFSSSTDLQETLRRKNGDLISS</sequence>
<evidence type="ECO:0000313" key="8">
    <source>
        <dbReference type="Proteomes" id="UP000694850"/>
    </source>
</evidence>
<feature type="chain" id="PRO_5034442787" evidence="7">
    <location>
        <begin position="24"/>
        <end position="195"/>
    </location>
</feature>
<evidence type="ECO:0000256" key="6">
    <source>
        <dbReference type="RuleBase" id="RU000436"/>
    </source>
</evidence>
<evidence type="ECO:0000256" key="5">
    <source>
        <dbReference type="ARBA" id="ARBA00023157"/>
    </source>
</evidence>
<comment type="subcellular location">
    <subcellularLocation>
        <location evidence="1">Secreted</location>
    </subcellularLocation>
</comment>
<dbReference type="InterPro" id="IPR000471">
    <property type="entry name" value="Interferon_alpha/beta/delta"/>
</dbReference>
<dbReference type="GeneID" id="103207022"/>
<dbReference type="PROSITE" id="PS00252">
    <property type="entry name" value="INTERFERON_A_B_D"/>
    <property type="match status" value="1"/>
</dbReference>
<name>A0A8B7AS03_ORYAF</name>
<feature type="signal peptide" evidence="7">
    <location>
        <begin position="1"/>
        <end position="23"/>
    </location>
</feature>
<evidence type="ECO:0000256" key="3">
    <source>
        <dbReference type="ARBA" id="ARBA00022525"/>
    </source>
</evidence>
<organism evidence="8 9">
    <name type="scientific">Orycteropus afer afer</name>
    <dbReference type="NCBI Taxonomy" id="1230840"/>
    <lineage>
        <taxon>Eukaryota</taxon>
        <taxon>Metazoa</taxon>
        <taxon>Chordata</taxon>
        <taxon>Craniata</taxon>
        <taxon>Vertebrata</taxon>
        <taxon>Euteleostomi</taxon>
        <taxon>Mammalia</taxon>
        <taxon>Eutheria</taxon>
        <taxon>Afrotheria</taxon>
        <taxon>Tubulidentata</taxon>
        <taxon>Orycteropodidae</taxon>
        <taxon>Orycteropus</taxon>
    </lineage>
</organism>
<dbReference type="PANTHER" id="PTHR11691:SF37">
    <property type="entry name" value="INTERFERON OMEGA-1"/>
    <property type="match status" value="1"/>
</dbReference>
<evidence type="ECO:0000256" key="1">
    <source>
        <dbReference type="ARBA" id="ARBA00004613"/>
    </source>
</evidence>